<feature type="transmembrane region" description="Helical" evidence="7">
    <location>
        <begin position="397"/>
        <end position="418"/>
    </location>
</feature>
<keyword evidence="2" id="KW-0548">Nucleotidyltransferase</keyword>
<dbReference type="GO" id="GO:0004519">
    <property type="term" value="F:endonuclease activity"/>
    <property type="evidence" value="ECO:0007669"/>
    <property type="project" value="UniProtKB-KW"/>
</dbReference>
<keyword evidence="7" id="KW-0812">Transmembrane</keyword>
<evidence type="ECO:0000256" key="7">
    <source>
        <dbReference type="SAM" id="Phobius"/>
    </source>
</evidence>
<dbReference type="Proteomes" id="UP000257109">
    <property type="component" value="Unassembled WGS sequence"/>
</dbReference>
<keyword evidence="7" id="KW-1133">Transmembrane helix</keyword>
<dbReference type="OrthoDB" id="1738613at2759"/>
<evidence type="ECO:0000256" key="4">
    <source>
        <dbReference type="ARBA" id="ARBA00022759"/>
    </source>
</evidence>
<dbReference type="InterPro" id="IPR041373">
    <property type="entry name" value="RT_RNaseH"/>
</dbReference>
<evidence type="ECO:0000256" key="1">
    <source>
        <dbReference type="ARBA" id="ARBA00022679"/>
    </source>
</evidence>
<gene>
    <name evidence="9" type="primary">pol</name>
    <name evidence="9" type="ORF">CR513_60184</name>
</gene>
<comment type="caution">
    <text evidence="9">The sequence shown here is derived from an EMBL/GenBank/DDBJ whole genome shotgun (WGS) entry which is preliminary data.</text>
</comment>
<keyword evidence="3" id="KW-0540">Nuclease</keyword>
<organism evidence="9 10">
    <name type="scientific">Mucuna pruriens</name>
    <name type="common">Velvet bean</name>
    <name type="synonym">Dolichos pruriens</name>
    <dbReference type="NCBI Taxonomy" id="157652"/>
    <lineage>
        <taxon>Eukaryota</taxon>
        <taxon>Viridiplantae</taxon>
        <taxon>Streptophyta</taxon>
        <taxon>Embryophyta</taxon>
        <taxon>Tracheophyta</taxon>
        <taxon>Spermatophyta</taxon>
        <taxon>Magnoliopsida</taxon>
        <taxon>eudicotyledons</taxon>
        <taxon>Gunneridae</taxon>
        <taxon>Pentapetalae</taxon>
        <taxon>rosids</taxon>
        <taxon>fabids</taxon>
        <taxon>Fabales</taxon>
        <taxon>Fabaceae</taxon>
        <taxon>Papilionoideae</taxon>
        <taxon>50 kb inversion clade</taxon>
        <taxon>NPAAA clade</taxon>
        <taxon>indigoferoid/millettioid clade</taxon>
        <taxon>Phaseoleae</taxon>
        <taxon>Mucuna</taxon>
    </lineage>
</organism>
<feature type="domain" description="Reverse transcriptase RNase H-like" evidence="8">
    <location>
        <begin position="71"/>
        <end position="156"/>
    </location>
</feature>
<dbReference type="Pfam" id="PF17917">
    <property type="entry name" value="RT_RNaseH"/>
    <property type="match status" value="1"/>
</dbReference>
<keyword evidence="4" id="KW-0255">Endonuclease</keyword>
<reference evidence="9" key="1">
    <citation type="submission" date="2018-05" db="EMBL/GenBank/DDBJ databases">
        <title>Draft genome of Mucuna pruriens seed.</title>
        <authorList>
            <person name="Nnadi N.E."/>
            <person name="Vos R."/>
            <person name="Hasami M.H."/>
            <person name="Devisetty U.K."/>
            <person name="Aguiy J.C."/>
        </authorList>
    </citation>
    <scope>NUCLEOTIDE SEQUENCE [LARGE SCALE GENOMIC DNA]</scope>
    <source>
        <strain evidence="9">JCA_2017</strain>
    </source>
</reference>
<evidence type="ECO:0000259" key="8">
    <source>
        <dbReference type="Pfam" id="PF17917"/>
    </source>
</evidence>
<accession>A0A371E6C3</accession>
<dbReference type="PANTHER" id="PTHR34072">
    <property type="entry name" value="ENZYMATIC POLYPROTEIN-RELATED"/>
    <property type="match status" value="1"/>
</dbReference>
<keyword evidence="1" id="KW-0808">Transferase</keyword>
<dbReference type="AlphaFoldDB" id="A0A371E6C3"/>
<evidence type="ECO:0000256" key="5">
    <source>
        <dbReference type="ARBA" id="ARBA00022801"/>
    </source>
</evidence>
<feature type="non-terminal residue" evidence="9">
    <location>
        <position position="1"/>
    </location>
</feature>
<evidence type="ECO:0000256" key="6">
    <source>
        <dbReference type="ARBA" id="ARBA00022918"/>
    </source>
</evidence>
<protein>
    <submittedName>
        <fullName evidence="9">Retrovirus-related Pol polyprotein from transposon 17.6</fullName>
    </submittedName>
</protein>
<keyword evidence="6" id="KW-0695">RNA-directed DNA polymerase</keyword>
<keyword evidence="5" id="KW-0378">Hydrolase</keyword>
<dbReference type="GO" id="GO:0003964">
    <property type="term" value="F:RNA-directed DNA polymerase activity"/>
    <property type="evidence" value="ECO:0007669"/>
    <property type="project" value="UniProtKB-KW"/>
</dbReference>
<dbReference type="SUPFAM" id="SSF56672">
    <property type="entry name" value="DNA/RNA polymerases"/>
    <property type="match status" value="1"/>
</dbReference>
<dbReference type="InterPro" id="IPR043502">
    <property type="entry name" value="DNA/RNA_pol_sf"/>
</dbReference>
<evidence type="ECO:0000256" key="2">
    <source>
        <dbReference type="ARBA" id="ARBA00022695"/>
    </source>
</evidence>
<dbReference type="CDD" id="cd09274">
    <property type="entry name" value="RNase_HI_RT_Ty3"/>
    <property type="match status" value="1"/>
</dbReference>
<evidence type="ECO:0000313" key="10">
    <source>
        <dbReference type="Proteomes" id="UP000257109"/>
    </source>
</evidence>
<dbReference type="GO" id="GO:0016787">
    <property type="term" value="F:hydrolase activity"/>
    <property type="evidence" value="ECO:0007669"/>
    <property type="project" value="UniProtKB-KW"/>
</dbReference>
<dbReference type="EMBL" id="QJKJ01016060">
    <property type="protein sequence ID" value="RDX61570.1"/>
    <property type="molecule type" value="Genomic_DNA"/>
</dbReference>
<name>A0A371E6C3_MUCPR</name>
<dbReference type="Gene3D" id="1.10.340.70">
    <property type="match status" value="1"/>
</dbReference>
<keyword evidence="10" id="KW-1185">Reference proteome</keyword>
<proteinExistence type="predicted"/>
<dbReference type="STRING" id="157652.A0A371E6C3"/>
<dbReference type="PANTHER" id="PTHR34072:SF52">
    <property type="entry name" value="RIBONUCLEASE H"/>
    <property type="match status" value="1"/>
</dbReference>
<keyword evidence="7" id="KW-0472">Membrane</keyword>
<evidence type="ECO:0000313" key="9">
    <source>
        <dbReference type="EMBL" id="RDX61570.1"/>
    </source>
</evidence>
<evidence type="ECO:0000256" key="3">
    <source>
        <dbReference type="ARBA" id="ARBA00022722"/>
    </source>
</evidence>
<sequence>MDLAKVDVVLQWERMRTIMEIRSFIGLARYHKMFMKGFFEDSDLFDSTNKERSTICLDRSLQSKFLGDEEEVYCDSSHQGLGGMLMQERKLKLHEKNYSTHDLELAMIVFSLKIWRHYLYGVKFTVFSAHKSLKYLFDHKELNMRQRRWMEIHNDYDFQLMYHPGKASVVIDALSGKVVCVSTLTIKELKLVEKFRDLDLFVKYVDDHTSCGVIIVSSGLFEVLEDQVLNWTKELLGTNKVEGFSLGVDGVLRYKDMDKDLKRLVMEEGHKSRLSIHPKTTKMYQDVKRLYQDVKRMFWWSSMKREVIEYEATCEGGTLKTKRTVRIVGGPRVEEVCSLLPINIKYSLKKLTQSFRNKVEVELSISPIGSLKEQFNHRKIYYGLVCWTISAVWMKCYLSWSLFITTIFMQALDVIVLVSRRWEVVNGT</sequence>